<dbReference type="Proteomes" id="UP000239757">
    <property type="component" value="Unassembled WGS sequence"/>
</dbReference>
<feature type="compositionally biased region" description="Polar residues" evidence="1">
    <location>
        <begin position="69"/>
        <end position="80"/>
    </location>
</feature>
<name>A0A2P5Y5G6_GOSBA</name>
<feature type="region of interest" description="Disordered" evidence="1">
    <location>
        <begin position="38"/>
        <end position="80"/>
    </location>
</feature>
<sequence length="80" mass="8241">MTTFVPLVKTISSRPMEHSSALSSSSCSLVCCPSPTVSTVPQAEVGSDRDPQSFSSLPSADADTPGSIMPTSTDQTIPPV</sequence>
<organism evidence="2 3">
    <name type="scientific">Gossypium barbadense</name>
    <name type="common">Sea Island cotton</name>
    <name type="synonym">Hibiscus barbadensis</name>
    <dbReference type="NCBI Taxonomy" id="3634"/>
    <lineage>
        <taxon>Eukaryota</taxon>
        <taxon>Viridiplantae</taxon>
        <taxon>Streptophyta</taxon>
        <taxon>Embryophyta</taxon>
        <taxon>Tracheophyta</taxon>
        <taxon>Spermatophyta</taxon>
        <taxon>Magnoliopsida</taxon>
        <taxon>eudicotyledons</taxon>
        <taxon>Gunneridae</taxon>
        <taxon>Pentapetalae</taxon>
        <taxon>rosids</taxon>
        <taxon>malvids</taxon>
        <taxon>Malvales</taxon>
        <taxon>Malvaceae</taxon>
        <taxon>Malvoideae</taxon>
        <taxon>Gossypium</taxon>
    </lineage>
</organism>
<accession>A0A2P5Y5G6</accession>
<proteinExistence type="predicted"/>
<dbReference type="OrthoDB" id="10693510at2759"/>
<evidence type="ECO:0000313" key="3">
    <source>
        <dbReference type="Proteomes" id="UP000239757"/>
    </source>
</evidence>
<gene>
    <name evidence="2" type="ORF">GOBAR_AA09815</name>
</gene>
<reference evidence="2 3" key="1">
    <citation type="submission" date="2015-01" db="EMBL/GenBank/DDBJ databases">
        <title>Genome of allotetraploid Gossypium barbadense reveals genomic plasticity and fiber elongation in cotton evolution.</title>
        <authorList>
            <person name="Chen X."/>
            <person name="Liu X."/>
            <person name="Zhao B."/>
            <person name="Zheng H."/>
            <person name="Hu Y."/>
            <person name="Lu G."/>
            <person name="Yang C."/>
            <person name="Chen J."/>
            <person name="Shan C."/>
            <person name="Zhang L."/>
            <person name="Zhou Y."/>
            <person name="Wang L."/>
            <person name="Guo W."/>
            <person name="Bai Y."/>
            <person name="Ruan J."/>
            <person name="Shangguan X."/>
            <person name="Mao Y."/>
            <person name="Jiang J."/>
            <person name="Zhu Y."/>
            <person name="Lei J."/>
            <person name="Kang H."/>
            <person name="Chen S."/>
            <person name="He X."/>
            <person name="Wang R."/>
            <person name="Wang Y."/>
            <person name="Chen J."/>
            <person name="Wang L."/>
            <person name="Yu S."/>
            <person name="Wang B."/>
            <person name="Wei J."/>
            <person name="Song S."/>
            <person name="Lu X."/>
            <person name="Gao Z."/>
            <person name="Gu W."/>
            <person name="Deng X."/>
            <person name="Ma D."/>
            <person name="Wang S."/>
            <person name="Liang W."/>
            <person name="Fang L."/>
            <person name="Cai C."/>
            <person name="Zhu X."/>
            <person name="Zhou B."/>
            <person name="Zhang Y."/>
            <person name="Chen Z."/>
            <person name="Xu S."/>
            <person name="Zhu R."/>
            <person name="Wang S."/>
            <person name="Zhang T."/>
            <person name="Zhao G."/>
        </authorList>
    </citation>
    <scope>NUCLEOTIDE SEQUENCE [LARGE SCALE GENOMIC DNA]</scope>
    <source>
        <strain evidence="3">cv. Xinhai21</strain>
        <tissue evidence="2">Leaf</tissue>
    </source>
</reference>
<dbReference type="AlphaFoldDB" id="A0A2P5Y5G6"/>
<dbReference type="EMBL" id="KZ663675">
    <property type="protein sequence ID" value="PPS10832.1"/>
    <property type="molecule type" value="Genomic_DNA"/>
</dbReference>
<evidence type="ECO:0000256" key="1">
    <source>
        <dbReference type="SAM" id="MobiDB-lite"/>
    </source>
</evidence>
<evidence type="ECO:0000313" key="2">
    <source>
        <dbReference type="EMBL" id="PPS10832.1"/>
    </source>
</evidence>
<protein>
    <submittedName>
        <fullName evidence="2">Uncharacterized protein</fullName>
    </submittedName>
</protein>